<evidence type="ECO:0000313" key="2">
    <source>
        <dbReference type="Proteomes" id="UP000184501"/>
    </source>
</evidence>
<sequence>MWTTRLTKVWIYHQGGAFKLSSVDRTELGSVADGTRSGPHPDDVN</sequence>
<organism evidence="1 2">
    <name type="scientific">Streptoalloteichus hindustanus</name>
    <dbReference type="NCBI Taxonomy" id="2017"/>
    <lineage>
        <taxon>Bacteria</taxon>
        <taxon>Bacillati</taxon>
        <taxon>Actinomycetota</taxon>
        <taxon>Actinomycetes</taxon>
        <taxon>Pseudonocardiales</taxon>
        <taxon>Pseudonocardiaceae</taxon>
        <taxon>Streptoalloteichus</taxon>
    </lineage>
</organism>
<evidence type="ECO:0000313" key="1">
    <source>
        <dbReference type="EMBL" id="SHG69487.1"/>
    </source>
</evidence>
<name>A0A1M5LWR3_STRHI</name>
<gene>
    <name evidence="1" type="ORF">SAMN05444320_11289</name>
</gene>
<protein>
    <submittedName>
        <fullName evidence="1">Uncharacterized protein</fullName>
    </submittedName>
</protein>
<reference evidence="1 2" key="1">
    <citation type="submission" date="2016-11" db="EMBL/GenBank/DDBJ databases">
        <authorList>
            <person name="Jaros S."/>
            <person name="Januszkiewicz K."/>
            <person name="Wedrychowicz H."/>
        </authorList>
    </citation>
    <scope>NUCLEOTIDE SEQUENCE [LARGE SCALE GENOMIC DNA]</scope>
    <source>
        <strain evidence="1 2">DSM 44523</strain>
    </source>
</reference>
<dbReference type="Proteomes" id="UP000184501">
    <property type="component" value="Unassembled WGS sequence"/>
</dbReference>
<accession>A0A1M5LWR3</accession>
<proteinExistence type="predicted"/>
<keyword evidence="2" id="KW-1185">Reference proteome</keyword>
<dbReference type="AlphaFoldDB" id="A0A1M5LWR3"/>
<dbReference type="EMBL" id="FQVN01000012">
    <property type="protein sequence ID" value="SHG69487.1"/>
    <property type="molecule type" value="Genomic_DNA"/>
</dbReference>